<comment type="subcellular location">
    <subcellularLocation>
        <location evidence="1">Secreted</location>
        <location evidence="1">Cell wall</location>
    </subcellularLocation>
</comment>
<evidence type="ECO:0000256" key="3">
    <source>
        <dbReference type="ARBA" id="ARBA00022512"/>
    </source>
</evidence>
<feature type="active site" evidence="8">
    <location>
        <position position="124"/>
    </location>
</feature>
<name>A0AAQ3JNK2_9LILI</name>
<organism evidence="11 12">
    <name type="scientific">Canna indica</name>
    <name type="common">Indian-shot</name>
    <dbReference type="NCBI Taxonomy" id="4628"/>
    <lineage>
        <taxon>Eukaryota</taxon>
        <taxon>Viridiplantae</taxon>
        <taxon>Streptophyta</taxon>
        <taxon>Embryophyta</taxon>
        <taxon>Tracheophyta</taxon>
        <taxon>Spermatophyta</taxon>
        <taxon>Magnoliopsida</taxon>
        <taxon>Liliopsida</taxon>
        <taxon>Zingiberales</taxon>
        <taxon>Cannaceae</taxon>
        <taxon>Canna</taxon>
    </lineage>
</organism>
<accession>A0AAQ3JNK2</accession>
<evidence type="ECO:0000256" key="4">
    <source>
        <dbReference type="ARBA" id="ARBA00022525"/>
    </source>
</evidence>
<reference evidence="11 12" key="1">
    <citation type="submission" date="2023-10" db="EMBL/GenBank/DDBJ databases">
        <title>Chromosome-scale genome assembly provides insights into flower coloration mechanisms of Canna indica.</title>
        <authorList>
            <person name="Li C."/>
        </authorList>
    </citation>
    <scope>NUCLEOTIDE SEQUENCE [LARGE SCALE GENOMIC DNA]</scope>
    <source>
        <tissue evidence="11">Flower</tissue>
    </source>
</reference>
<proteinExistence type="inferred from homology"/>
<evidence type="ECO:0000256" key="8">
    <source>
        <dbReference type="PROSITE-ProRule" id="PRU10052"/>
    </source>
</evidence>
<keyword evidence="3" id="KW-0134">Cell wall</keyword>
<keyword evidence="7" id="KW-0961">Cell wall biogenesis/degradation</keyword>
<dbReference type="PROSITE" id="PS00502">
    <property type="entry name" value="POLYGALACTURONASE"/>
    <property type="match status" value="1"/>
</dbReference>
<dbReference type="AlphaFoldDB" id="A0AAQ3JNK2"/>
<sequence>MKVKGQVFASTNLKIYEKNWIEFQYIDGLIISGGGEFNGQGAFSWPHNECPKKHKCKVPPMNKKFKYIKIIAPKDSPNTDGIHIAESSNIKVINSIIRTGDDCISIGPGSQNLRIASVFCGPGHGISIGSLGKQANEKDVIGLIVRNCTLTGTDNGLRIKTWQSSPSFLKDPSLVKIKNIKFKNIRGTSTSLEAIKFLCSASHPCEGVQLIDINLKYNGEDKNTTTTSTCINAHGRSNGNLADSPNHAQIRSSGSPKESAIRLTMPEYNRPLSAYKHPKVWEHNIAKTQKSQQLRNPAT</sequence>
<evidence type="ECO:0000313" key="11">
    <source>
        <dbReference type="EMBL" id="WOK93288.1"/>
    </source>
</evidence>
<dbReference type="Gene3D" id="2.160.20.10">
    <property type="entry name" value="Single-stranded right-handed beta-helix, Pectin lyase-like"/>
    <property type="match status" value="1"/>
</dbReference>
<evidence type="ECO:0000256" key="10">
    <source>
        <dbReference type="SAM" id="MobiDB-lite"/>
    </source>
</evidence>
<dbReference type="EMBL" id="CP136890">
    <property type="protein sequence ID" value="WOK93288.1"/>
    <property type="molecule type" value="Genomic_DNA"/>
</dbReference>
<gene>
    <name evidence="11" type="ORF">Cni_G01983</name>
</gene>
<keyword evidence="4" id="KW-0964">Secreted</keyword>
<protein>
    <recommendedName>
        <fullName evidence="13">Polygalacturonase</fullName>
    </recommendedName>
</protein>
<dbReference type="SUPFAM" id="SSF51126">
    <property type="entry name" value="Pectin lyase-like"/>
    <property type="match status" value="1"/>
</dbReference>
<evidence type="ECO:0008006" key="13">
    <source>
        <dbReference type="Google" id="ProtNLM"/>
    </source>
</evidence>
<dbReference type="InterPro" id="IPR011050">
    <property type="entry name" value="Pectin_lyase_fold/virulence"/>
</dbReference>
<dbReference type="InterPro" id="IPR012334">
    <property type="entry name" value="Pectin_lyas_fold"/>
</dbReference>
<evidence type="ECO:0000256" key="6">
    <source>
        <dbReference type="ARBA" id="ARBA00023295"/>
    </source>
</evidence>
<dbReference type="Proteomes" id="UP001327560">
    <property type="component" value="Chromosome 1"/>
</dbReference>
<evidence type="ECO:0000256" key="5">
    <source>
        <dbReference type="ARBA" id="ARBA00022801"/>
    </source>
</evidence>
<evidence type="ECO:0000256" key="1">
    <source>
        <dbReference type="ARBA" id="ARBA00004191"/>
    </source>
</evidence>
<evidence type="ECO:0000256" key="7">
    <source>
        <dbReference type="ARBA" id="ARBA00023316"/>
    </source>
</evidence>
<dbReference type="SMART" id="SM00710">
    <property type="entry name" value="PbH1"/>
    <property type="match status" value="4"/>
</dbReference>
<keyword evidence="12" id="KW-1185">Reference proteome</keyword>
<dbReference type="GO" id="GO:0005975">
    <property type="term" value="P:carbohydrate metabolic process"/>
    <property type="evidence" value="ECO:0007669"/>
    <property type="project" value="InterPro"/>
</dbReference>
<dbReference type="PANTHER" id="PTHR31375">
    <property type="match status" value="1"/>
</dbReference>
<dbReference type="Pfam" id="PF00295">
    <property type="entry name" value="Glyco_hydro_28"/>
    <property type="match status" value="3"/>
</dbReference>
<feature type="region of interest" description="Disordered" evidence="10">
    <location>
        <begin position="235"/>
        <end position="259"/>
    </location>
</feature>
<dbReference type="GO" id="GO:0071555">
    <property type="term" value="P:cell wall organization"/>
    <property type="evidence" value="ECO:0007669"/>
    <property type="project" value="UniProtKB-KW"/>
</dbReference>
<evidence type="ECO:0000256" key="9">
    <source>
        <dbReference type="RuleBase" id="RU361169"/>
    </source>
</evidence>
<keyword evidence="6 9" id="KW-0326">Glycosidase</keyword>
<evidence type="ECO:0000313" key="12">
    <source>
        <dbReference type="Proteomes" id="UP001327560"/>
    </source>
</evidence>
<dbReference type="InterPro" id="IPR006626">
    <property type="entry name" value="PbH1"/>
</dbReference>
<dbReference type="InterPro" id="IPR000743">
    <property type="entry name" value="Glyco_hydro_28"/>
</dbReference>
<keyword evidence="5 9" id="KW-0378">Hydrolase</keyword>
<comment type="similarity">
    <text evidence="2 9">Belongs to the glycosyl hydrolase 28 family.</text>
</comment>
<feature type="compositionally biased region" description="Polar residues" evidence="10">
    <location>
        <begin position="235"/>
        <end position="256"/>
    </location>
</feature>
<evidence type="ECO:0000256" key="2">
    <source>
        <dbReference type="ARBA" id="ARBA00008834"/>
    </source>
</evidence>
<dbReference type="GO" id="GO:0004650">
    <property type="term" value="F:polygalacturonase activity"/>
    <property type="evidence" value="ECO:0007669"/>
    <property type="project" value="InterPro"/>
</dbReference>